<evidence type="ECO:0000313" key="1">
    <source>
        <dbReference type="EMBL" id="KAL1264429.1"/>
    </source>
</evidence>
<name>A0ABR3MK17_9TELE</name>
<keyword evidence="2" id="KW-1185">Reference proteome</keyword>
<proteinExistence type="predicted"/>
<dbReference type="Proteomes" id="UP001558613">
    <property type="component" value="Unassembled WGS sequence"/>
</dbReference>
<sequence length="148" mass="16307">MCAGMRFAGPSWGPLLAGSPAPRLPLKSRRPAGRADFLAPLSLFAWLLLRLIQGWITIRILKRSCRALPFQTSCCTSSLLSSSPFLCPPLSIIPCWPQLFQHLSHALLPAQPSHSRPSLSLSHLQTVFGLYLQLIGCLNNPRETHTTL</sequence>
<protein>
    <submittedName>
        <fullName evidence="1">Uncharacterized protein</fullName>
    </submittedName>
</protein>
<accession>A0ABR3MK17</accession>
<dbReference type="EMBL" id="JAYMGO010000012">
    <property type="protein sequence ID" value="KAL1264429.1"/>
    <property type="molecule type" value="Genomic_DNA"/>
</dbReference>
<organism evidence="1 2">
    <name type="scientific">Cirrhinus molitorella</name>
    <name type="common">mud carp</name>
    <dbReference type="NCBI Taxonomy" id="172907"/>
    <lineage>
        <taxon>Eukaryota</taxon>
        <taxon>Metazoa</taxon>
        <taxon>Chordata</taxon>
        <taxon>Craniata</taxon>
        <taxon>Vertebrata</taxon>
        <taxon>Euteleostomi</taxon>
        <taxon>Actinopterygii</taxon>
        <taxon>Neopterygii</taxon>
        <taxon>Teleostei</taxon>
        <taxon>Ostariophysi</taxon>
        <taxon>Cypriniformes</taxon>
        <taxon>Cyprinidae</taxon>
        <taxon>Labeoninae</taxon>
        <taxon>Labeonini</taxon>
        <taxon>Cirrhinus</taxon>
    </lineage>
</organism>
<gene>
    <name evidence="1" type="ORF">QQF64_004784</name>
</gene>
<evidence type="ECO:0000313" key="2">
    <source>
        <dbReference type="Proteomes" id="UP001558613"/>
    </source>
</evidence>
<reference evidence="1 2" key="1">
    <citation type="submission" date="2023-09" db="EMBL/GenBank/DDBJ databases">
        <authorList>
            <person name="Wang M."/>
        </authorList>
    </citation>
    <scope>NUCLEOTIDE SEQUENCE [LARGE SCALE GENOMIC DNA]</scope>
    <source>
        <strain evidence="1">GT-2023</strain>
        <tissue evidence="1">Liver</tissue>
    </source>
</reference>
<comment type="caution">
    <text evidence="1">The sequence shown here is derived from an EMBL/GenBank/DDBJ whole genome shotgun (WGS) entry which is preliminary data.</text>
</comment>